<reference evidence="2" key="1">
    <citation type="journal article" date="2008" name="ISME J.">
        <title>Genomic patterns of recombination, clonal divergence and environment in marine microbial populations.</title>
        <authorList>
            <person name="Konstantinidis K.T."/>
            <person name="Delong E.F."/>
        </authorList>
    </citation>
    <scope>NUCLEOTIDE SEQUENCE</scope>
</reference>
<feature type="domain" description="Hemerythrin-like" evidence="1">
    <location>
        <begin position="41"/>
        <end position="148"/>
    </location>
</feature>
<proteinExistence type="predicted"/>
<protein>
    <recommendedName>
        <fullName evidence="1">Hemerythrin-like domain-containing protein</fullName>
    </recommendedName>
</protein>
<name>B3TCG4_9ZZZZ</name>
<gene>
    <name evidence="2" type="ORF">ALOHA_HF4000APKG10K24ctg1g4</name>
</gene>
<evidence type="ECO:0000259" key="1">
    <source>
        <dbReference type="Pfam" id="PF01814"/>
    </source>
</evidence>
<accession>B3TCG4</accession>
<sequence>MEYRIPAGVKNSRVLTGERMTGQKETFHSEAESQTVCLTCPIYAMYLIHKALKSEAAQVEEMVRLLEDGDSLQPVRAAFNFWATALAFHAQQEDEHMTGLMPDFEPAGVNETEHAALDPIISDITSKLDSGDNRGLAERVKDLVAALHEEQHLQLFDLLEDVMAVPNQEIGRTKVVARTHRHRYQSVVALRVAQDDHLKCEEEFVLPTIRDTFEDSRQISMVRSLLIDDLAEDKGWVLDWVCGHLSTEERQFMSNLEIQLQASAVMAN</sequence>
<evidence type="ECO:0000313" key="2">
    <source>
        <dbReference type="EMBL" id="ABZ10273.1"/>
    </source>
</evidence>
<dbReference type="EMBL" id="EU016671">
    <property type="protein sequence ID" value="ABZ10273.1"/>
    <property type="molecule type" value="Genomic_DNA"/>
</dbReference>
<dbReference type="Gene3D" id="1.20.120.520">
    <property type="entry name" value="nmb1532 protein domain like"/>
    <property type="match status" value="1"/>
</dbReference>
<dbReference type="InterPro" id="IPR012312">
    <property type="entry name" value="Hemerythrin-like"/>
</dbReference>
<dbReference type="AlphaFoldDB" id="B3TCG4"/>
<dbReference type="Pfam" id="PF01814">
    <property type="entry name" value="Hemerythrin"/>
    <property type="match status" value="1"/>
</dbReference>
<organism evidence="2">
    <name type="scientific">uncultured marine microorganism HF4000_APKG10K24</name>
    <dbReference type="NCBI Taxonomy" id="455562"/>
    <lineage>
        <taxon>unclassified sequences</taxon>
        <taxon>environmental samples</taxon>
    </lineage>
</organism>